<evidence type="ECO:0000256" key="1">
    <source>
        <dbReference type="SAM" id="Phobius"/>
    </source>
</evidence>
<protein>
    <submittedName>
        <fullName evidence="2">Uncharacterized protein</fullName>
    </submittedName>
</protein>
<dbReference type="GeneID" id="45099997"/>
<gene>
    <name evidence="2" type="ordered locus">Aflv_0684</name>
</gene>
<accession>B7GIP9</accession>
<dbReference type="AlphaFoldDB" id="B7GIP9"/>
<keyword evidence="1" id="KW-1133">Transmembrane helix</keyword>
<dbReference type="HOGENOM" id="CLU_3007833_0_0_9"/>
<dbReference type="STRING" id="491915.Aflv_0684"/>
<proteinExistence type="predicted"/>
<reference evidence="2 3" key="1">
    <citation type="journal article" date="2008" name="Genome Biol.">
        <title>Encapsulated in silica: genome, proteome and physiology of the thermophilic bacterium Anoxybacillus flavithermus WK1.</title>
        <authorList>
            <person name="Saw J.H."/>
            <person name="Mountain B.W."/>
            <person name="Feng L."/>
            <person name="Omelchenko M.V."/>
            <person name="Hou S."/>
            <person name="Saito J.A."/>
            <person name="Stott M.B."/>
            <person name="Li D."/>
            <person name="Zhao G."/>
            <person name="Wu J."/>
            <person name="Galperin M.Y."/>
            <person name="Koonin E.V."/>
            <person name="Makarova K.S."/>
            <person name="Wolf Y.I."/>
            <person name="Rigden D.J."/>
            <person name="Dunfield P.F."/>
            <person name="Wang L."/>
            <person name="Alam M."/>
        </authorList>
    </citation>
    <scope>NUCLEOTIDE SEQUENCE [LARGE SCALE GENOMIC DNA]</scope>
    <source>
        <strain evidence="3">DSM 21510 / WK1</strain>
    </source>
</reference>
<dbReference type="KEGG" id="afl:Aflv_0684"/>
<dbReference type="RefSeq" id="WP_012574370.1">
    <property type="nucleotide sequence ID" value="NC_011567.1"/>
</dbReference>
<evidence type="ECO:0000313" key="3">
    <source>
        <dbReference type="Proteomes" id="UP000000742"/>
    </source>
</evidence>
<dbReference type="EMBL" id="CP000922">
    <property type="protein sequence ID" value="ACJ33064.1"/>
    <property type="molecule type" value="Genomic_DNA"/>
</dbReference>
<sequence>MGVVIIGGTILVGLAYAEKKGWVDKETTSLVVHLGMSAGIGVSLLILFDELKQLLM</sequence>
<feature type="transmembrane region" description="Helical" evidence="1">
    <location>
        <begin position="27"/>
        <end position="48"/>
    </location>
</feature>
<evidence type="ECO:0000313" key="2">
    <source>
        <dbReference type="EMBL" id="ACJ33064.1"/>
    </source>
</evidence>
<organism evidence="2 3">
    <name type="scientific">Anoxybacillus flavithermus (strain DSM 21510 / WK1)</name>
    <dbReference type="NCBI Taxonomy" id="491915"/>
    <lineage>
        <taxon>Bacteria</taxon>
        <taxon>Bacillati</taxon>
        <taxon>Bacillota</taxon>
        <taxon>Bacilli</taxon>
        <taxon>Bacillales</taxon>
        <taxon>Anoxybacillaceae</taxon>
        <taxon>Anoxybacillus</taxon>
    </lineage>
</organism>
<keyword evidence="1" id="KW-0472">Membrane</keyword>
<name>B7GIP9_ANOFW</name>
<dbReference type="Proteomes" id="UP000000742">
    <property type="component" value="Chromosome"/>
</dbReference>
<keyword evidence="1" id="KW-0812">Transmembrane</keyword>